<name>A0A849KQ00_9HYPH</name>
<proteinExistence type="predicted"/>
<dbReference type="Proteomes" id="UP000574931">
    <property type="component" value="Unassembled WGS sequence"/>
</dbReference>
<dbReference type="RefSeq" id="WP_171318491.1">
    <property type="nucleotide sequence ID" value="NZ_JABFCY010000010.1"/>
</dbReference>
<dbReference type="InterPro" id="IPR052934">
    <property type="entry name" value="Methyl-DNA_Rec/Restrict_Enz"/>
</dbReference>
<accession>A0A849KQ00</accession>
<evidence type="ECO:0000259" key="2">
    <source>
        <dbReference type="SMART" id="SM00382"/>
    </source>
</evidence>
<dbReference type="InterPro" id="IPR027417">
    <property type="entry name" value="P-loop_NTPase"/>
</dbReference>
<dbReference type="SUPFAM" id="SSF52540">
    <property type="entry name" value="P-loop containing nucleoside triphosphate hydrolases"/>
    <property type="match status" value="1"/>
</dbReference>
<sequence>MANENLQTNEPDNAGGDDDFRWKQSRENLLSPSGIRLFQLAYACKDQEYEAARAEIDRNYETLSPRLAARGGNNRNGGSFINFIGLLEELGLMYRSEEAGKTMLRATPAGDQAAALLNSAPNLLRVVPYFFLDVLSRYSLNNPHNRMKRDPEMRAKMRSSDMFPYWTIYKIMRELGGNISKQELQRFVFKLKKMSQVADAIEEIKRFRKDVHTLSASELDSKYGAQLEGAAGQPKYIMGRAGFQTGVIRQKGDVYTLNDEFIPFIDEILNKVPSFEELDENVWIAQYGQASSMTEPTVLFSADDDEEEERYAVPEISAGDEILDQVVALLEDEAYGGVLLVGAPGTGKSWYARQIALVLTDGDTHRLREIQFHPSYQYEDFVEGLVPGSAGEFKPADKHLLQMCALATKSEKKVVLVIDEFSRADPVRVMGEALTYMDASLRNKSFHIASGRKVKIPSNLIFLATMNPEDRSVDEMDAAMERRWAKIELKPSAAKVNEFLKDNGIEQPMRGATVEFFQYLQERCTIGHAYFRKIRDRHSMSRLWNAQLLPLIKKQHRYETDLVERLDARANALLVRWTEVDAASASSGAAIEEQSQASAVEADQAAE</sequence>
<dbReference type="EMBL" id="JABFCY010000010">
    <property type="protein sequence ID" value="NNU61717.1"/>
    <property type="molecule type" value="Genomic_DNA"/>
</dbReference>
<feature type="compositionally biased region" description="Polar residues" evidence="1">
    <location>
        <begin position="1"/>
        <end position="11"/>
    </location>
</feature>
<feature type="region of interest" description="Disordered" evidence="1">
    <location>
        <begin position="587"/>
        <end position="607"/>
    </location>
</feature>
<feature type="region of interest" description="Disordered" evidence="1">
    <location>
        <begin position="1"/>
        <end position="20"/>
    </location>
</feature>
<protein>
    <submittedName>
        <fullName evidence="3">AAA domain-containing protein</fullName>
    </submittedName>
</protein>
<evidence type="ECO:0000256" key="1">
    <source>
        <dbReference type="SAM" id="MobiDB-lite"/>
    </source>
</evidence>
<evidence type="ECO:0000313" key="3">
    <source>
        <dbReference type="EMBL" id="NNU61717.1"/>
    </source>
</evidence>
<dbReference type="Pfam" id="PF07728">
    <property type="entry name" value="AAA_5"/>
    <property type="match status" value="1"/>
</dbReference>
<dbReference type="PANTHER" id="PTHR37291">
    <property type="entry name" value="5-METHYLCYTOSINE-SPECIFIC RESTRICTION ENZYME B"/>
    <property type="match status" value="1"/>
</dbReference>
<keyword evidence="4" id="KW-1185">Reference proteome</keyword>
<organism evidence="3 4">
    <name type="scientific">Ochrobactrum soli</name>
    <dbReference type="NCBI Taxonomy" id="2448455"/>
    <lineage>
        <taxon>Bacteria</taxon>
        <taxon>Pseudomonadati</taxon>
        <taxon>Pseudomonadota</taxon>
        <taxon>Alphaproteobacteria</taxon>
        <taxon>Hyphomicrobiales</taxon>
        <taxon>Brucellaceae</taxon>
        <taxon>Brucella/Ochrobactrum group</taxon>
        <taxon>Ochrobactrum</taxon>
    </lineage>
</organism>
<gene>
    <name evidence="3" type="ORF">HKX02_15895</name>
</gene>
<dbReference type="CDD" id="cd00009">
    <property type="entry name" value="AAA"/>
    <property type="match status" value="1"/>
</dbReference>
<dbReference type="InterPro" id="IPR011704">
    <property type="entry name" value="ATPase_dyneun-rel_AAA"/>
</dbReference>
<dbReference type="AlphaFoldDB" id="A0A849KQ00"/>
<dbReference type="Gene3D" id="3.40.50.300">
    <property type="entry name" value="P-loop containing nucleotide triphosphate hydrolases"/>
    <property type="match status" value="1"/>
</dbReference>
<dbReference type="GO" id="GO:0005524">
    <property type="term" value="F:ATP binding"/>
    <property type="evidence" value="ECO:0007669"/>
    <property type="project" value="InterPro"/>
</dbReference>
<dbReference type="SMART" id="SM00382">
    <property type="entry name" value="AAA"/>
    <property type="match status" value="1"/>
</dbReference>
<dbReference type="PANTHER" id="PTHR37291:SF1">
    <property type="entry name" value="TYPE IV METHYL-DIRECTED RESTRICTION ENZYME ECOKMCRB SUBUNIT"/>
    <property type="match status" value="1"/>
</dbReference>
<dbReference type="GO" id="GO:0016887">
    <property type="term" value="F:ATP hydrolysis activity"/>
    <property type="evidence" value="ECO:0007669"/>
    <property type="project" value="InterPro"/>
</dbReference>
<comment type="caution">
    <text evidence="3">The sequence shown here is derived from an EMBL/GenBank/DDBJ whole genome shotgun (WGS) entry which is preliminary data.</text>
</comment>
<reference evidence="3 4" key="1">
    <citation type="submission" date="2020-05" db="EMBL/GenBank/DDBJ databases">
        <title>Draft Genome Sequence of Ochrobactrum soli Isolated from Stable Fly Gut.</title>
        <authorList>
            <person name="Pileggi M.T."/>
            <person name="Vazhakkala L.J."/>
            <person name="Wong C.N."/>
        </authorList>
    </citation>
    <scope>NUCLEOTIDE SEQUENCE [LARGE SCALE GENOMIC DNA]</scope>
    <source>
        <strain evidence="3 4">MTP-C0764</strain>
    </source>
</reference>
<feature type="domain" description="AAA+ ATPase" evidence="2">
    <location>
        <begin position="334"/>
        <end position="495"/>
    </location>
</feature>
<dbReference type="InterPro" id="IPR003593">
    <property type="entry name" value="AAA+_ATPase"/>
</dbReference>
<evidence type="ECO:0000313" key="4">
    <source>
        <dbReference type="Proteomes" id="UP000574931"/>
    </source>
</evidence>